<dbReference type="SMART" id="SM00448">
    <property type="entry name" value="REC"/>
    <property type="match status" value="1"/>
</dbReference>
<keyword evidence="3" id="KW-0175">Coiled coil</keyword>
<gene>
    <name evidence="5" type="ORF">dnm_046880</name>
</gene>
<dbReference type="SUPFAM" id="SSF81606">
    <property type="entry name" value="PP2C-like"/>
    <property type="match status" value="1"/>
</dbReference>
<dbReference type="AlphaFoldDB" id="A0A975BNB8"/>
<evidence type="ECO:0000259" key="4">
    <source>
        <dbReference type="PROSITE" id="PS50110"/>
    </source>
</evidence>
<evidence type="ECO:0000313" key="6">
    <source>
        <dbReference type="Proteomes" id="UP000663722"/>
    </source>
</evidence>
<evidence type="ECO:0000256" key="3">
    <source>
        <dbReference type="SAM" id="Coils"/>
    </source>
</evidence>
<proteinExistence type="predicted"/>
<dbReference type="KEGG" id="dmm:dnm_046880"/>
<dbReference type="SUPFAM" id="SSF52172">
    <property type="entry name" value="CheY-like"/>
    <property type="match status" value="1"/>
</dbReference>
<dbReference type="Pfam" id="PF07228">
    <property type="entry name" value="SpoIIE"/>
    <property type="match status" value="1"/>
</dbReference>
<accession>A0A975BNB8</accession>
<feature type="domain" description="Response regulatory" evidence="4">
    <location>
        <begin position="5"/>
        <end position="124"/>
    </location>
</feature>
<sequence>MNGKHILICDDEKDFLGFLSIALEGKGYIVSKALDGKSATEIILRAENKDTPIELLVTDLYMPEMNGLELIRRIRDLGFCFPVIVITGYGNREILKELIKIGCDDFLDKPFNLDELYKKVAEVFEKQRLIKGTYEKAHEDLLKKHSDLSREAEAYKRSFANLRREFDAAVITYNDLISIREEGYNVPIAYRIKALSRLGGDYADIHNTPTGCDILIADVAGHDLAASYHTVLIKAFFDENCRTGKDGQSFFHLLNHALLDNGRNERMVTAIFLRLNLETMRGELVSAGHPRMIKFTKELPIGIRVSSGGTILGLYKDVSFDRLVFSLTPGDRLFLYTDGVSNARYIDGPTAKKHTLGENGLEYLISKYSELSIGSLVDRVWNEVLQFCRYKPCDDMLLFALEIPGRMKN</sequence>
<dbReference type="InterPro" id="IPR011006">
    <property type="entry name" value="CheY-like_superfamily"/>
</dbReference>
<dbReference type="PANTHER" id="PTHR43156">
    <property type="entry name" value="STAGE II SPORULATION PROTEIN E-RELATED"/>
    <property type="match status" value="1"/>
</dbReference>
<dbReference type="PROSITE" id="PS50110">
    <property type="entry name" value="RESPONSE_REGULATORY"/>
    <property type="match status" value="1"/>
</dbReference>
<keyword evidence="6" id="KW-1185">Reference proteome</keyword>
<reference evidence="5" key="1">
    <citation type="journal article" date="2021" name="Microb. Physiol.">
        <title>Proteogenomic Insights into the Physiology of Marine, Sulfate-Reducing, Filamentous Desulfonema limicola and Desulfonema magnum.</title>
        <authorList>
            <person name="Schnaars V."/>
            <person name="Wohlbrand L."/>
            <person name="Scheve S."/>
            <person name="Hinrichs C."/>
            <person name="Reinhardt R."/>
            <person name="Rabus R."/>
        </authorList>
    </citation>
    <scope>NUCLEOTIDE SEQUENCE</scope>
    <source>
        <strain evidence="5">4be13</strain>
    </source>
</reference>
<organism evidence="5 6">
    <name type="scientific">Desulfonema magnum</name>
    <dbReference type="NCBI Taxonomy" id="45655"/>
    <lineage>
        <taxon>Bacteria</taxon>
        <taxon>Pseudomonadati</taxon>
        <taxon>Thermodesulfobacteriota</taxon>
        <taxon>Desulfobacteria</taxon>
        <taxon>Desulfobacterales</taxon>
        <taxon>Desulfococcaceae</taxon>
        <taxon>Desulfonema</taxon>
    </lineage>
</organism>
<dbReference type="RefSeq" id="WP_207683312.1">
    <property type="nucleotide sequence ID" value="NZ_CP061800.1"/>
</dbReference>
<dbReference type="EMBL" id="CP061800">
    <property type="protein sequence ID" value="QTA88641.1"/>
    <property type="molecule type" value="Genomic_DNA"/>
</dbReference>
<dbReference type="Proteomes" id="UP000663722">
    <property type="component" value="Chromosome"/>
</dbReference>
<dbReference type="GO" id="GO:0000160">
    <property type="term" value="P:phosphorelay signal transduction system"/>
    <property type="evidence" value="ECO:0007669"/>
    <property type="project" value="InterPro"/>
</dbReference>
<dbReference type="GO" id="GO:0016791">
    <property type="term" value="F:phosphatase activity"/>
    <property type="evidence" value="ECO:0007669"/>
    <property type="project" value="TreeGrafter"/>
</dbReference>
<dbReference type="Gene3D" id="3.60.40.10">
    <property type="entry name" value="PPM-type phosphatase domain"/>
    <property type="match status" value="1"/>
</dbReference>
<feature type="modified residue" description="4-aspartylphosphate" evidence="2">
    <location>
        <position position="59"/>
    </location>
</feature>
<keyword evidence="1" id="KW-0378">Hydrolase</keyword>
<dbReference type="CDD" id="cd00156">
    <property type="entry name" value="REC"/>
    <property type="match status" value="1"/>
</dbReference>
<dbReference type="Pfam" id="PF00072">
    <property type="entry name" value="Response_reg"/>
    <property type="match status" value="1"/>
</dbReference>
<dbReference type="InterPro" id="IPR001932">
    <property type="entry name" value="PPM-type_phosphatase-like_dom"/>
</dbReference>
<evidence type="ECO:0000256" key="2">
    <source>
        <dbReference type="PROSITE-ProRule" id="PRU00169"/>
    </source>
</evidence>
<evidence type="ECO:0000256" key="1">
    <source>
        <dbReference type="ARBA" id="ARBA00022801"/>
    </source>
</evidence>
<dbReference type="InterPro" id="IPR001789">
    <property type="entry name" value="Sig_transdc_resp-reg_receiver"/>
</dbReference>
<evidence type="ECO:0000313" key="5">
    <source>
        <dbReference type="EMBL" id="QTA88641.1"/>
    </source>
</evidence>
<dbReference type="Gene3D" id="3.40.50.2300">
    <property type="match status" value="1"/>
</dbReference>
<dbReference type="SMART" id="SM00331">
    <property type="entry name" value="PP2C_SIG"/>
    <property type="match status" value="1"/>
</dbReference>
<dbReference type="InterPro" id="IPR036457">
    <property type="entry name" value="PPM-type-like_dom_sf"/>
</dbReference>
<feature type="coiled-coil region" evidence="3">
    <location>
        <begin position="138"/>
        <end position="165"/>
    </location>
</feature>
<dbReference type="PANTHER" id="PTHR43156:SF2">
    <property type="entry name" value="STAGE II SPORULATION PROTEIN E"/>
    <property type="match status" value="1"/>
</dbReference>
<protein>
    <submittedName>
        <fullName evidence="5">Signal transduction response regulator, receiver domain phosphatase PPM-type</fullName>
    </submittedName>
</protein>
<dbReference type="InterPro" id="IPR052016">
    <property type="entry name" value="Bact_Sigma-Reg"/>
</dbReference>
<name>A0A975BNB8_9BACT</name>
<keyword evidence="2" id="KW-0597">Phosphoprotein</keyword>